<dbReference type="Pfam" id="PF06580">
    <property type="entry name" value="His_kinase"/>
    <property type="match status" value="1"/>
</dbReference>
<keyword evidence="6" id="KW-0808">Transferase</keyword>
<keyword evidence="17" id="KW-1185">Reference proteome</keyword>
<dbReference type="STRING" id="574375.AZF08_05955"/>
<evidence type="ECO:0000256" key="3">
    <source>
        <dbReference type="ARBA" id="ARBA00012438"/>
    </source>
</evidence>
<dbReference type="EMBL" id="JOTM01000002">
    <property type="protein sequence ID" value="KEK25608.1"/>
    <property type="molecule type" value="Genomic_DNA"/>
</dbReference>
<evidence type="ECO:0000256" key="14">
    <source>
        <dbReference type="SAM" id="Phobius"/>
    </source>
</evidence>
<dbReference type="eggNOG" id="COG3275">
    <property type="taxonomic scope" value="Bacteria"/>
</dbReference>
<dbReference type="Gene3D" id="1.10.1760.20">
    <property type="match status" value="1"/>
</dbReference>
<evidence type="ECO:0000313" key="16">
    <source>
        <dbReference type="EMBL" id="KEK25608.1"/>
    </source>
</evidence>
<evidence type="ECO:0000259" key="15">
    <source>
        <dbReference type="PROSITE" id="PS50109"/>
    </source>
</evidence>
<evidence type="ECO:0000256" key="6">
    <source>
        <dbReference type="ARBA" id="ARBA00022679"/>
    </source>
</evidence>
<dbReference type="InterPro" id="IPR003594">
    <property type="entry name" value="HATPase_dom"/>
</dbReference>
<feature type="transmembrane region" description="Helical" evidence="14">
    <location>
        <begin position="121"/>
        <end position="142"/>
    </location>
</feature>
<evidence type="ECO:0000256" key="10">
    <source>
        <dbReference type="ARBA" id="ARBA00022840"/>
    </source>
</evidence>
<dbReference type="InterPro" id="IPR050640">
    <property type="entry name" value="Bact_2-comp_sensor_kinase"/>
</dbReference>
<comment type="caution">
    <text evidence="16">The sequence shown here is derived from an EMBL/GenBank/DDBJ whole genome shotgun (WGS) entry which is preliminary data.</text>
</comment>
<dbReference type="InterPro" id="IPR010559">
    <property type="entry name" value="Sig_transdc_His_kin_internal"/>
</dbReference>
<comment type="subcellular location">
    <subcellularLocation>
        <location evidence="2">Cell membrane</location>
        <topology evidence="2">Multi-pass membrane protein</topology>
    </subcellularLocation>
</comment>
<keyword evidence="8" id="KW-0547">Nucleotide-binding</keyword>
<dbReference type="InterPro" id="IPR011620">
    <property type="entry name" value="Sig_transdc_His_kinase_LytS_TM"/>
</dbReference>
<dbReference type="Pfam" id="PF01590">
    <property type="entry name" value="GAF"/>
    <property type="match status" value="1"/>
</dbReference>
<keyword evidence="4" id="KW-1003">Cell membrane</keyword>
<dbReference type="InterPro" id="IPR005467">
    <property type="entry name" value="His_kinase_dom"/>
</dbReference>
<evidence type="ECO:0000256" key="4">
    <source>
        <dbReference type="ARBA" id="ARBA00022475"/>
    </source>
</evidence>
<gene>
    <name evidence="16" type="ORF">BAGA_13440</name>
</gene>
<dbReference type="Pfam" id="PF07694">
    <property type="entry name" value="5TM-5TMR_LYT"/>
    <property type="match status" value="1"/>
</dbReference>
<feature type="transmembrane region" description="Helical" evidence="14">
    <location>
        <begin position="154"/>
        <end position="173"/>
    </location>
</feature>
<protein>
    <recommendedName>
        <fullName evidence="3">histidine kinase</fullName>
        <ecNumber evidence="3">2.7.13.3</ecNumber>
    </recommendedName>
</protein>
<dbReference type="PANTHER" id="PTHR34220:SF7">
    <property type="entry name" value="SENSOR HISTIDINE KINASE YPDA"/>
    <property type="match status" value="1"/>
</dbReference>
<dbReference type="SMART" id="SM00065">
    <property type="entry name" value="GAF"/>
    <property type="match status" value="1"/>
</dbReference>
<dbReference type="GO" id="GO:0071555">
    <property type="term" value="P:cell wall organization"/>
    <property type="evidence" value="ECO:0007669"/>
    <property type="project" value="InterPro"/>
</dbReference>
<dbReference type="GO" id="GO:0000155">
    <property type="term" value="F:phosphorelay sensor kinase activity"/>
    <property type="evidence" value="ECO:0007669"/>
    <property type="project" value="InterPro"/>
</dbReference>
<reference evidence="16 17" key="1">
    <citation type="submission" date="2014-06" db="EMBL/GenBank/DDBJ databases">
        <title>Draft genome sequence of Bacillus gaemokensis JCM 15801 (MCCC 1A00707).</title>
        <authorList>
            <person name="Lai Q."/>
            <person name="Liu Y."/>
            <person name="Shao Z."/>
        </authorList>
    </citation>
    <scope>NUCLEOTIDE SEQUENCE [LARGE SCALE GENOMIC DNA]</scope>
    <source>
        <strain evidence="16 17">JCM 15801</strain>
    </source>
</reference>
<keyword evidence="5" id="KW-0597">Phosphoprotein</keyword>
<dbReference type="Proteomes" id="UP000027778">
    <property type="component" value="Unassembled WGS sequence"/>
</dbReference>
<name>A0A073KTA2_9BACI</name>
<dbReference type="CDD" id="cd16957">
    <property type="entry name" value="HATPase_LytS-like"/>
    <property type="match status" value="1"/>
</dbReference>
<keyword evidence="13 14" id="KW-0472">Membrane</keyword>
<accession>A0A073KTA2</accession>
<dbReference type="SMART" id="SM00387">
    <property type="entry name" value="HATPase_c"/>
    <property type="match status" value="1"/>
</dbReference>
<evidence type="ECO:0000256" key="2">
    <source>
        <dbReference type="ARBA" id="ARBA00004651"/>
    </source>
</evidence>
<dbReference type="Pfam" id="PF02518">
    <property type="entry name" value="HATPase_c"/>
    <property type="match status" value="1"/>
</dbReference>
<feature type="transmembrane region" description="Helical" evidence="14">
    <location>
        <begin position="185"/>
        <end position="206"/>
    </location>
</feature>
<evidence type="ECO:0000256" key="9">
    <source>
        <dbReference type="ARBA" id="ARBA00022777"/>
    </source>
</evidence>
<proteinExistence type="predicted"/>
<dbReference type="InterPro" id="IPR003018">
    <property type="entry name" value="GAF"/>
</dbReference>
<keyword evidence="12" id="KW-0902">Two-component regulatory system</keyword>
<dbReference type="AlphaFoldDB" id="A0A073KTA2"/>
<evidence type="ECO:0000256" key="7">
    <source>
        <dbReference type="ARBA" id="ARBA00022692"/>
    </source>
</evidence>
<evidence type="ECO:0000256" key="13">
    <source>
        <dbReference type="ARBA" id="ARBA00023136"/>
    </source>
</evidence>
<keyword evidence="7 14" id="KW-0812">Transmembrane</keyword>
<evidence type="ECO:0000256" key="1">
    <source>
        <dbReference type="ARBA" id="ARBA00000085"/>
    </source>
</evidence>
<dbReference type="SUPFAM" id="SSF55781">
    <property type="entry name" value="GAF domain-like"/>
    <property type="match status" value="1"/>
</dbReference>
<keyword evidence="11 14" id="KW-1133">Transmembrane helix</keyword>
<feature type="domain" description="Histidine kinase" evidence="15">
    <location>
        <begin position="473"/>
        <end position="577"/>
    </location>
</feature>
<keyword evidence="9 16" id="KW-0418">Kinase</keyword>
<dbReference type="PANTHER" id="PTHR34220">
    <property type="entry name" value="SENSOR HISTIDINE KINASE YPDA"/>
    <property type="match status" value="1"/>
</dbReference>
<evidence type="ECO:0000256" key="5">
    <source>
        <dbReference type="ARBA" id="ARBA00022553"/>
    </source>
</evidence>
<keyword evidence="10" id="KW-0067">ATP-binding</keyword>
<comment type="catalytic activity">
    <reaction evidence="1">
        <text>ATP + protein L-histidine = ADP + protein N-phospho-L-histidine.</text>
        <dbReference type="EC" id="2.7.13.3"/>
    </reaction>
</comment>
<dbReference type="GO" id="GO:0005886">
    <property type="term" value="C:plasma membrane"/>
    <property type="evidence" value="ECO:0007669"/>
    <property type="project" value="UniProtKB-SubCell"/>
</dbReference>
<dbReference type="Gene3D" id="3.30.565.10">
    <property type="entry name" value="Histidine kinase-like ATPase, C-terminal domain"/>
    <property type="match status" value="1"/>
</dbReference>
<dbReference type="InterPro" id="IPR036890">
    <property type="entry name" value="HATPase_C_sf"/>
</dbReference>
<dbReference type="GO" id="GO:0005524">
    <property type="term" value="F:ATP binding"/>
    <property type="evidence" value="ECO:0007669"/>
    <property type="project" value="UniProtKB-KW"/>
</dbReference>
<evidence type="ECO:0000256" key="11">
    <source>
        <dbReference type="ARBA" id="ARBA00022989"/>
    </source>
</evidence>
<feature type="transmembrane region" description="Helical" evidence="14">
    <location>
        <begin position="44"/>
        <end position="67"/>
    </location>
</feature>
<dbReference type="OrthoDB" id="9776552at2"/>
<evidence type="ECO:0000256" key="8">
    <source>
        <dbReference type="ARBA" id="ARBA00022741"/>
    </source>
</evidence>
<dbReference type="PROSITE" id="PS50109">
    <property type="entry name" value="HIS_KIN"/>
    <property type="match status" value="1"/>
</dbReference>
<organism evidence="16 17">
    <name type="scientific">Bacillus gaemokensis</name>
    <dbReference type="NCBI Taxonomy" id="574375"/>
    <lineage>
        <taxon>Bacteria</taxon>
        <taxon>Bacillati</taxon>
        <taxon>Bacillota</taxon>
        <taxon>Bacilli</taxon>
        <taxon>Bacillales</taxon>
        <taxon>Bacillaceae</taxon>
        <taxon>Bacillus</taxon>
        <taxon>Bacillus cereus group</taxon>
    </lineage>
</organism>
<evidence type="ECO:0000313" key="17">
    <source>
        <dbReference type="Proteomes" id="UP000027778"/>
    </source>
</evidence>
<dbReference type="SUPFAM" id="SSF55874">
    <property type="entry name" value="ATPase domain of HSP90 chaperone/DNA topoisomerase II/histidine kinase"/>
    <property type="match status" value="1"/>
</dbReference>
<dbReference type="EC" id="2.7.13.3" evidence="3"/>
<sequence length="591" mass="65500">MIDLLLMMIERVGLIVILGFLLSHIKIFRRLLHKQDGYKDKLMLICIFSLFTIVSNYTGIEIAGNTIMNENWLQGVSSSSTIANTRIMGVGISGLLGGPIVGIGVGFIAGIHRYMLGGTTALSCAISSILAGIITGYIGHVFQKRNRVITPKFSAVLSIFIVSLEMVMILFIVEDGFNVVKTIAIPMILVNSFGSFILLSMVQAILRQEENAKALQTHKVLRIADKTLPYFRQGLTEESCKHVAQIIHRFTGTDAVSLTDTEKILAHVGLASDHHIPSHSLITGLSKEVLKTGKIMKAKSREDINCQHEGCPLQAAVVIPLTSHGNTIGTLKLYFKNPNQLSRVEEELAEGLAKIFSTQLELGEAELQSKLLQDAEIKALQAQINPHFLFNAINTVSALCRTDVEKARKLLLQLSVYFRCNLQGARQLLIPLEQELNHVHAYLSLEQARFPNKYEVKTYIGEGLQKTLLPPFVLQLLVENALRHAFPKKQPICQVEVHVYAEGDMIHFKVRDNGQGIEQERLEQLGKTVVSSRKGTGTALYNINQRLIGLFGKDTVLDIKSDVEKGTEILFEIPIQSMGEEESDDKGISSR</sequence>
<dbReference type="Gene3D" id="3.30.450.40">
    <property type="match status" value="1"/>
</dbReference>
<evidence type="ECO:0000256" key="12">
    <source>
        <dbReference type="ARBA" id="ARBA00023012"/>
    </source>
</evidence>
<dbReference type="RefSeq" id="WP_033673489.1">
    <property type="nucleotide sequence ID" value="NZ_JOTM01000002.1"/>
</dbReference>
<dbReference type="InterPro" id="IPR029016">
    <property type="entry name" value="GAF-like_dom_sf"/>
</dbReference>
<feature type="transmembrane region" description="Helical" evidence="14">
    <location>
        <begin position="87"/>
        <end position="109"/>
    </location>
</feature>